<organism evidence="2 3">
    <name type="scientific">Turnera subulata</name>
    <dbReference type="NCBI Taxonomy" id="218843"/>
    <lineage>
        <taxon>Eukaryota</taxon>
        <taxon>Viridiplantae</taxon>
        <taxon>Streptophyta</taxon>
        <taxon>Embryophyta</taxon>
        <taxon>Tracheophyta</taxon>
        <taxon>Spermatophyta</taxon>
        <taxon>Magnoliopsida</taxon>
        <taxon>eudicotyledons</taxon>
        <taxon>Gunneridae</taxon>
        <taxon>Pentapetalae</taxon>
        <taxon>rosids</taxon>
        <taxon>fabids</taxon>
        <taxon>Malpighiales</taxon>
        <taxon>Passifloraceae</taxon>
        <taxon>Turnera</taxon>
    </lineage>
</organism>
<gene>
    <name evidence="2" type="ORF">Tsubulata_008641</name>
</gene>
<evidence type="ECO:0000256" key="1">
    <source>
        <dbReference type="SAM" id="MobiDB-lite"/>
    </source>
</evidence>
<evidence type="ECO:0000313" key="3">
    <source>
        <dbReference type="Proteomes" id="UP001141552"/>
    </source>
</evidence>
<protein>
    <submittedName>
        <fullName evidence="2">Uncharacterized protein</fullName>
    </submittedName>
</protein>
<reference evidence="2" key="1">
    <citation type="submission" date="2022-02" db="EMBL/GenBank/DDBJ databases">
        <authorList>
            <person name="Henning P.M."/>
            <person name="McCubbin A.G."/>
            <person name="Shore J.S."/>
        </authorList>
    </citation>
    <scope>NUCLEOTIDE SEQUENCE</scope>
    <source>
        <strain evidence="2">F60SS</strain>
        <tissue evidence="2">Leaves</tissue>
    </source>
</reference>
<dbReference type="AlphaFoldDB" id="A0A9Q0FIY7"/>
<comment type="caution">
    <text evidence="2">The sequence shown here is derived from an EMBL/GenBank/DDBJ whole genome shotgun (WGS) entry which is preliminary data.</text>
</comment>
<dbReference type="EMBL" id="JAKUCV010005159">
    <property type="protein sequence ID" value="KAJ4832301.1"/>
    <property type="molecule type" value="Genomic_DNA"/>
</dbReference>
<reference evidence="2" key="2">
    <citation type="journal article" date="2023" name="Plants (Basel)">
        <title>Annotation of the Turnera subulata (Passifloraceae) Draft Genome Reveals the S-Locus Evolved after the Divergence of Turneroideae from Passifloroideae in a Stepwise Manner.</title>
        <authorList>
            <person name="Henning P.M."/>
            <person name="Roalson E.H."/>
            <person name="Mir W."/>
            <person name="McCubbin A.G."/>
            <person name="Shore J.S."/>
        </authorList>
    </citation>
    <scope>NUCLEOTIDE SEQUENCE</scope>
    <source>
        <strain evidence="2">F60SS</strain>
    </source>
</reference>
<evidence type="ECO:0000313" key="2">
    <source>
        <dbReference type="EMBL" id="KAJ4832301.1"/>
    </source>
</evidence>
<dbReference type="Proteomes" id="UP001141552">
    <property type="component" value="Unassembled WGS sequence"/>
</dbReference>
<accession>A0A9Q0FIY7</accession>
<feature type="region of interest" description="Disordered" evidence="1">
    <location>
        <begin position="98"/>
        <end position="134"/>
    </location>
</feature>
<keyword evidence="3" id="KW-1185">Reference proteome</keyword>
<proteinExistence type="predicted"/>
<name>A0A9Q0FIY7_9ROSI</name>
<feature type="compositionally biased region" description="Acidic residues" evidence="1">
    <location>
        <begin position="102"/>
        <end position="115"/>
    </location>
</feature>
<sequence>MRKHLADIFSVLAQTTSSPGAVRSELVQECRRLKLCSCPFHLLVQSGSTSADRFGHLGPDINRYYIDACLEQDKDMTFIIGPYSCDCEGDCVGNCRDRGSDSEDDSGSDSEDDYGSECQSECGHDCESDSSGEFDGDRIKIDGVRAFPTYGPGFSFNPATDGTEEEYNRVDELAMKLARDVCEYNNCIKDVDQQLVFKQLIKAIVYPQQHFFITLEATHMGNLKVVQTECLKILVWGEPTDS</sequence>